<reference evidence="7 8" key="1">
    <citation type="submission" date="2021-03" db="EMBL/GenBank/DDBJ databases">
        <title>Five novel Rahnella species.</title>
        <authorList>
            <person name="Brady C."/>
            <person name="Asselin J."/>
            <person name="Beer S."/>
            <person name="Bruberg M.B."/>
            <person name="Crampton B."/>
            <person name="Venter S."/>
            <person name="Arnold D."/>
            <person name="Denman S."/>
        </authorList>
    </citation>
    <scope>NUCLEOTIDE SEQUENCE [LARGE SCALE GENOMIC DNA]</scope>
    <source>
        <strain evidence="7 8">L72c</strain>
    </source>
</reference>
<dbReference type="RefSeq" id="WP_217139456.1">
    <property type="nucleotide sequence ID" value="NZ_JAFMOU010000072.1"/>
</dbReference>
<name>A0ABS6L979_9GAMM</name>
<feature type="transmembrane region" description="Helical" evidence="6">
    <location>
        <begin position="41"/>
        <end position="64"/>
    </location>
</feature>
<comment type="subcellular location">
    <subcellularLocation>
        <location evidence="1">Cell membrane</location>
        <topology evidence="1">Multi-pass membrane protein</topology>
    </subcellularLocation>
</comment>
<evidence type="ECO:0000313" key="8">
    <source>
        <dbReference type="Proteomes" id="UP000699865"/>
    </source>
</evidence>
<evidence type="ECO:0000256" key="6">
    <source>
        <dbReference type="SAM" id="Phobius"/>
    </source>
</evidence>
<feature type="transmembrane region" description="Helical" evidence="6">
    <location>
        <begin position="127"/>
        <end position="150"/>
    </location>
</feature>
<proteinExistence type="predicted"/>
<keyword evidence="4 6" id="KW-1133">Transmembrane helix</keyword>
<dbReference type="PANTHER" id="PTHR30250:SF26">
    <property type="entry name" value="PSMA PROTEIN"/>
    <property type="match status" value="1"/>
</dbReference>
<evidence type="ECO:0000256" key="1">
    <source>
        <dbReference type="ARBA" id="ARBA00004651"/>
    </source>
</evidence>
<evidence type="ECO:0000256" key="2">
    <source>
        <dbReference type="ARBA" id="ARBA00022475"/>
    </source>
</evidence>
<organism evidence="7 8">
    <name type="scientific">Rahnella perminowiae</name>
    <dbReference type="NCBI Taxonomy" id="2816244"/>
    <lineage>
        <taxon>Bacteria</taxon>
        <taxon>Pseudomonadati</taxon>
        <taxon>Pseudomonadota</taxon>
        <taxon>Gammaproteobacteria</taxon>
        <taxon>Enterobacterales</taxon>
        <taxon>Yersiniaceae</taxon>
        <taxon>Rahnella</taxon>
    </lineage>
</organism>
<evidence type="ECO:0000256" key="5">
    <source>
        <dbReference type="ARBA" id="ARBA00023136"/>
    </source>
</evidence>
<feature type="transmembrane region" description="Helical" evidence="6">
    <location>
        <begin position="185"/>
        <end position="206"/>
    </location>
</feature>
<feature type="transmembrane region" description="Helical" evidence="6">
    <location>
        <begin position="84"/>
        <end position="112"/>
    </location>
</feature>
<feature type="transmembrane region" description="Helical" evidence="6">
    <location>
        <begin position="405"/>
        <end position="424"/>
    </location>
</feature>
<feature type="transmembrane region" description="Helical" evidence="6">
    <location>
        <begin position="307"/>
        <end position="328"/>
    </location>
</feature>
<dbReference type="EMBL" id="JAFMOU010000072">
    <property type="protein sequence ID" value="MBU9838114.1"/>
    <property type="molecule type" value="Genomic_DNA"/>
</dbReference>
<evidence type="ECO:0000256" key="4">
    <source>
        <dbReference type="ARBA" id="ARBA00022989"/>
    </source>
</evidence>
<comment type="caution">
    <text evidence="7">The sequence shown here is derived from an EMBL/GenBank/DDBJ whole genome shotgun (WGS) entry which is preliminary data.</text>
</comment>
<evidence type="ECO:0000313" key="7">
    <source>
        <dbReference type="EMBL" id="MBU9838114.1"/>
    </source>
</evidence>
<feature type="transmembrane region" description="Helical" evidence="6">
    <location>
        <begin position="466"/>
        <end position="487"/>
    </location>
</feature>
<dbReference type="PANTHER" id="PTHR30250">
    <property type="entry name" value="PST FAMILY PREDICTED COLANIC ACID TRANSPORTER"/>
    <property type="match status" value="1"/>
</dbReference>
<accession>A0ABS6L979</accession>
<feature type="transmembrane region" description="Helical" evidence="6">
    <location>
        <begin position="380"/>
        <end position="399"/>
    </location>
</feature>
<sequence length="505" mass="57250">MINKKNMAKNTLILYLRMLLIMLVTFYTSRMVLKALGVYDFGLYSVVGSIIILFSFIQNVSALATQRFLSVGLGRNDYTWTNKVFNTSFLVHLTICVFVLLFAETAGLWFILHKMNIPVDRVVDVFWVYQISIVSLLFQIMQTPFMAALIALEKMDAFAKIGIFDAFQRWFMVFIFTLFSFDHKIVYYSLFLLAGYFLVFILYFVFCVSKLDICKIKPKISESKELFKEILSFSSWSMIGSLSVVGLSQGIALLTYFFVGVVANGSVWLAEQIMVAFNRIIGTLQTAFNPQIIKQQSILQTQEVASLIKLCCKLTACIVLISAIPVFVDTKVIINLWLSQAPPYLEGLIKIVVVYILIDALSGPYITAIYAVGRLQKYQVTVSVIMILSLVLSFVLYSLGFSIYVAYSARVVCSFALLLYRVLLVSSIASIGYKSFLYNDFPRLAFVTVISILFSEYVNKYLENGLGGLLFLVVINGLFVLVMLSIFSISTTERRFIINLIKKRF</sequence>
<protein>
    <recommendedName>
        <fullName evidence="9">Polysaccharide biosynthesis protein</fullName>
    </recommendedName>
</protein>
<feature type="transmembrane region" description="Helical" evidence="6">
    <location>
        <begin position="157"/>
        <end position="179"/>
    </location>
</feature>
<keyword evidence="2" id="KW-1003">Cell membrane</keyword>
<dbReference type="Proteomes" id="UP000699865">
    <property type="component" value="Unassembled WGS sequence"/>
</dbReference>
<keyword evidence="5 6" id="KW-0472">Membrane</keyword>
<evidence type="ECO:0008006" key="9">
    <source>
        <dbReference type="Google" id="ProtNLM"/>
    </source>
</evidence>
<keyword evidence="3 6" id="KW-0812">Transmembrane</keyword>
<feature type="transmembrane region" description="Helical" evidence="6">
    <location>
        <begin position="12"/>
        <end position="29"/>
    </location>
</feature>
<dbReference type="InterPro" id="IPR050833">
    <property type="entry name" value="Poly_Biosynth_Transport"/>
</dbReference>
<keyword evidence="8" id="KW-1185">Reference proteome</keyword>
<feature type="transmembrane region" description="Helical" evidence="6">
    <location>
        <begin position="348"/>
        <end position="373"/>
    </location>
</feature>
<gene>
    <name evidence="7" type="ORF">J1786_25335</name>
</gene>
<evidence type="ECO:0000256" key="3">
    <source>
        <dbReference type="ARBA" id="ARBA00022692"/>
    </source>
</evidence>